<comment type="subcellular location">
    <subcellularLocation>
        <location evidence="1">Membrane</location>
        <topology evidence="1">Multi-pass membrane protein</topology>
    </subcellularLocation>
</comment>
<evidence type="ECO:0000256" key="2">
    <source>
        <dbReference type="ARBA" id="ARBA00022692"/>
    </source>
</evidence>
<sequence length="139" mass="15165">MKEAWNWIQLAIASGGGVVGWYVGGIDGLIYTLLTFVVVDYVTGLLRAINEKQLSSRIGAKGITKKVLIFLLVGIAHMLDVEVIKGGNVLRDAVIFFYISNEGISLLENAVAIGMPVPEKLKEILQQLHDKKGEQENGN</sequence>
<reference evidence="7 9" key="1">
    <citation type="submission" date="2019-09" db="EMBL/GenBank/DDBJ databases">
        <authorList>
            <consortium name="PulseNet: The National Subtyping Network for Foodborne Disease Surveillance"/>
            <person name="Tarr C.L."/>
            <person name="Trees E."/>
            <person name="Katz L.S."/>
            <person name="Carleton-Romer H.A."/>
            <person name="Stroika S."/>
            <person name="Kucerova Z."/>
            <person name="Roache K.F."/>
            <person name="Sabol A.L."/>
            <person name="Besser J."/>
            <person name="Gerner-Smidt P."/>
        </authorList>
    </citation>
    <scope>NUCLEOTIDE SEQUENCE [LARGE SCALE GENOMIC DNA]</scope>
    <source>
        <strain evidence="7 9">PNUSAL005692</strain>
    </source>
</reference>
<dbReference type="Pfam" id="PF05105">
    <property type="entry name" value="Phage_holin_4_1"/>
    <property type="match status" value="1"/>
</dbReference>
<comment type="similarity">
    <text evidence="5">Belongs to the bacteriophage holin family. Cp-1 holin subfamily.</text>
</comment>
<organism evidence="7 9">
    <name type="scientific">Listeria monocytogenes</name>
    <dbReference type="NCBI Taxonomy" id="1639"/>
    <lineage>
        <taxon>Bacteria</taxon>
        <taxon>Bacillati</taxon>
        <taxon>Bacillota</taxon>
        <taxon>Bacilli</taxon>
        <taxon>Bacillales</taxon>
        <taxon>Listeriaceae</taxon>
        <taxon>Listeria</taxon>
    </lineage>
</organism>
<evidence type="ECO:0000256" key="3">
    <source>
        <dbReference type="ARBA" id="ARBA00022989"/>
    </source>
</evidence>
<dbReference type="AlphaFoldDB" id="A0AAD2MF57"/>
<dbReference type="EMBL" id="AALGDA010000204">
    <property type="protein sequence ID" value="ECY9784681.1"/>
    <property type="molecule type" value="Genomic_DNA"/>
</dbReference>
<keyword evidence="3 6" id="KW-1133">Transmembrane helix</keyword>
<dbReference type="RefSeq" id="WP_104869822.1">
    <property type="nucleotide sequence ID" value="NZ_JBGDKU010000008.1"/>
</dbReference>
<feature type="transmembrane region" description="Helical" evidence="6">
    <location>
        <begin position="29"/>
        <end position="49"/>
    </location>
</feature>
<evidence type="ECO:0000256" key="6">
    <source>
        <dbReference type="SAM" id="Phobius"/>
    </source>
</evidence>
<dbReference type="InterPro" id="IPR006480">
    <property type="entry name" value="Phage_holin_4_1"/>
</dbReference>
<gene>
    <name evidence="7" type="ORF">F6515_03805</name>
    <name evidence="8" type="ORF">F6515_17090</name>
</gene>
<evidence type="ECO:0000256" key="1">
    <source>
        <dbReference type="ARBA" id="ARBA00004141"/>
    </source>
</evidence>
<evidence type="ECO:0000313" key="8">
    <source>
        <dbReference type="EMBL" id="ECY9784681.1"/>
    </source>
</evidence>
<evidence type="ECO:0000313" key="7">
    <source>
        <dbReference type="EMBL" id="ECY9782108.1"/>
    </source>
</evidence>
<evidence type="ECO:0000313" key="9">
    <source>
        <dbReference type="Proteomes" id="UP000489121"/>
    </source>
</evidence>
<evidence type="ECO:0000256" key="4">
    <source>
        <dbReference type="ARBA" id="ARBA00023136"/>
    </source>
</evidence>
<dbReference type="GO" id="GO:0016020">
    <property type="term" value="C:membrane"/>
    <property type="evidence" value="ECO:0007669"/>
    <property type="project" value="UniProtKB-SubCell"/>
</dbReference>
<evidence type="ECO:0000256" key="5">
    <source>
        <dbReference type="ARBA" id="ARBA00023600"/>
    </source>
</evidence>
<dbReference type="EMBL" id="AALGDA010000007">
    <property type="protein sequence ID" value="ECY9782108.1"/>
    <property type="molecule type" value="Genomic_DNA"/>
</dbReference>
<protein>
    <submittedName>
        <fullName evidence="7">Phage holin family protein</fullName>
    </submittedName>
</protein>
<proteinExistence type="inferred from homology"/>
<dbReference type="Proteomes" id="UP000489121">
    <property type="component" value="Unassembled WGS sequence"/>
</dbReference>
<dbReference type="NCBIfam" id="TIGR01593">
    <property type="entry name" value="holin_tox_secr"/>
    <property type="match status" value="1"/>
</dbReference>
<keyword evidence="2 6" id="KW-0812">Transmembrane</keyword>
<keyword evidence="4 6" id="KW-0472">Membrane</keyword>
<feature type="transmembrane region" description="Helical" evidence="6">
    <location>
        <begin position="7"/>
        <end position="23"/>
    </location>
</feature>
<accession>A0AAD2MF57</accession>
<comment type="caution">
    <text evidence="7">The sequence shown here is derived from an EMBL/GenBank/DDBJ whole genome shotgun (WGS) entry which is preliminary data.</text>
</comment>
<name>A0AAD2MF57_LISMN</name>